<comment type="caution">
    <text evidence="3">The sequence shown here is derived from an EMBL/GenBank/DDBJ whole genome shotgun (WGS) entry which is preliminary data.</text>
</comment>
<keyword evidence="4" id="KW-1185">Reference proteome</keyword>
<dbReference type="GO" id="GO:0061630">
    <property type="term" value="F:ubiquitin protein ligase activity"/>
    <property type="evidence" value="ECO:0007669"/>
    <property type="project" value="TreeGrafter"/>
</dbReference>
<sequence length="588" mass="62782">MTVQDLIDRAQDELRVGIRWLICSTGSPLKCSDAMAAAGIQDGDILTAIARKAALYSSSRAFALVRVNGTVLTWGFLGGKRCSAPEDLRNVDKVEGAAEAFAALQADGSVLTWGSPQWAEGSCLQPDVQNAKEILATGGAFAAKIEDGSTVLWGAYMREELEALGFRSRLTDLQDLEATAHSMAARLADGTVFSWGRNELGLILQKELSEKATQMKATERAFAAVLSSGSVVTWGDADYSGDSEHVQEQLHDVRHLQSSAAAFAALRSDGTVVTWGHSRFGGNSADVQSQLRDVQLVQATADAFAVILGDGSVVTWGDASAGGNSQAVQEELKSVERIESTCAAFAALLVGGSVVTWGDTSCGGDCNTVKEQLQDVLLIRSTSFAFAALRRDGRVVTWGCPAAGGDSSSVSEELKDVNQFHPAHLAHRRARGLKRSRELGQKKSWDRSRSKPAALEKSKASGITEELNMAVAAFAARLREAFDEAGLDGQKCEFDEASGQMILHGDVTRVVPVGMLFAHFAACKDEEARNKLVTAVLEAFVDGRADAPHELRSCGDRLLPQLWPLSKPLARRGLDKSARVLCGCNGVL</sequence>
<accession>A0A812XZW9</accession>
<dbReference type="InterPro" id="IPR009091">
    <property type="entry name" value="RCC1/BLIP-II"/>
</dbReference>
<dbReference type="Gene3D" id="2.130.10.30">
    <property type="entry name" value="Regulator of chromosome condensation 1/beta-lactamase-inhibitor protein II"/>
    <property type="match status" value="3"/>
</dbReference>
<dbReference type="PANTHER" id="PTHR45622:SF60">
    <property type="entry name" value="UBIQUITIN-PROTEIN LIGASE E3A"/>
    <property type="match status" value="1"/>
</dbReference>
<dbReference type="InterPro" id="IPR051709">
    <property type="entry name" value="Ub-ligase/GTPase-reg"/>
</dbReference>
<dbReference type="EMBL" id="CAJNJA010039964">
    <property type="protein sequence ID" value="CAE7761593.1"/>
    <property type="molecule type" value="Genomic_DNA"/>
</dbReference>
<feature type="compositionally biased region" description="Basic and acidic residues" evidence="2">
    <location>
        <begin position="435"/>
        <end position="459"/>
    </location>
</feature>
<keyword evidence="1" id="KW-0677">Repeat</keyword>
<evidence type="ECO:0000256" key="1">
    <source>
        <dbReference type="ARBA" id="ARBA00022737"/>
    </source>
</evidence>
<gene>
    <name evidence="3" type="primary">HERC2</name>
    <name evidence="3" type="ORF">SNEC2469_LOCUS22161</name>
</gene>
<dbReference type="OrthoDB" id="5370059at2759"/>
<evidence type="ECO:0000256" key="2">
    <source>
        <dbReference type="SAM" id="MobiDB-lite"/>
    </source>
</evidence>
<protein>
    <submittedName>
        <fullName evidence="3">HERC2 protein</fullName>
    </submittedName>
</protein>
<dbReference type="PANTHER" id="PTHR45622">
    <property type="entry name" value="UBIQUITIN-PROTEIN LIGASE E3A-RELATED"/>
    <property type="match status" value="1"/>
</dbReference>
<proteinExistence type="predicted"/>
<dbReference type="Proteomes" id="UP000601435">
    <property type="component" value="Unassembled WGS sequence"/>
</dbReference>
<evidence type="ECO:0000313" key="4">
    <source>
        <dbReference type="Proteomes" id="UP000601435"/>
    </source>
</evidence>
<feature type="region of interest" description="Disordered" evidence="2">
    <location>
        <begin position="427"/>
        <end position="459"/>
    </location>
</feature>
<dbReference type="SUPFAM" id="SSF50985">
    <property type="entry name" value="RCC1/BLIP-II"/>
    <property type="match status" value="2"/>
</dbReference>
<reference evidence="3" key="1">
    <citation type="submission" date="2021-02" db="EMBL/GenBank/DDBJ databases">
        <authorList>
            <person name="Dougan E. K."/>
            <person name="Rhodes N."/>
            <person name="Thang M."/>
            <person name="Chan C."/>
        </authorList>
    </citation>
    <scope>NUCLEOTIDE SEQUENCE</scope>
</reference>
<organism evidence="3 4">
    <name type="scientific">Symbiodinium necroappetens</name>
    <dbReference type="NCBI Taxonomy" id="1628268"/>
    <lineage>
        <taxon>Eukaryota</taxon>
        <taxon>Sar</taxon>
        <taxon>Alveolata</taxon>
        <taxon>Dinophyceae</taxon>
        <taxon>Suessiales</taxon>
        <taxon>Symbiodiniaceae</taxon>
        <taxon>Symbiodinium</taxon>
    </lineage>
</organism>
<name>A0A812XZW9_9DINO</name>
<evidence type="ECO:0000313" key="3">
    <source>
        <dbReference type="EMBL" id="CAE7761593.1"/>
    </source>
</evidence>
<dbReference type="AlphaFoldDB" id="A0A812XZW9"/>